<proteinExistence type="inferred from homology"/>
<dbReference type="SUPFAM" id="SSF53474">
    <property type="entry name" value="alpha/beta-Hydrolases"/>
    <property type="match status" value="1"/>
</dbReference>
<dbReference type="EMBL" id="BAABGN010000012">
    <property type="protein sequence ID" value="GAA4428088.1"/>
    <property type="molecule type" value="Genomic_DNA"/>
</dbReference>
<keyword evidence="4" id="KW-1185">Reference proteome</keyword>
<dbReference type="PANTHER" id="PTHR22946">
    <property type="entry name" value="DIENELACTONE HYDROLASE DOMAIN-CONTAINING PROTEIN-RELATED"/>
    <property type="match status" value="1"/>
</dbReference>
<comment type="similarity">
    <text evidence="1">Belongs to the AB hydrolase superfamily.</text>
</comment>
<accession>A0ABP8LF05</accession>
<dbReference type="GO" id="GO:0016787">
    <property type="term" value="F:hydrolase activity"/>
    <property type="evidence" value="ECO:0007669"/>
    <property type="project" value="UniProtKB-KW"/>
</dbReference>
<dbReference type="Proteomes" id="UP001500622">
    <property type="component" value="Unassembled WGS sequence"/>
</dbReference>
<dbReference type="RefSeq" id="WP_345216974.1">
    <property type="nucleotide sequence ID" value="NZ_BAABGN010000012.1"/>
</dbReference>
<comment type="caution">
    <text evidence="3">The sequence shown here is derived from an EMBL/GenBank/DDBJ whole genome shotgun (WGS) entry which is preliminary data.</text>
</comment>
<evidence type="ECO:0000256" key="1">
    <source>
        <dbReference type="ARBA" id="ARBA00008645"/>
    </source>
</evidence>
<dbReference type="Gene3D" id="3.40.50.1820">
    <property type="entry name" value="alpha/beta hydrolase"/>
    <property type="match status" value="1"/>
</dbReference>
<dbReference type="InterPro" id="IPR050261">
    <property type="entry name" value="FrsA_esterase"/>
</dbReference>
<organism evidence="3 4">
    <name type="scientific">Georgenia halophila</name>
    <dbReference type="NCBI Taxonomy" id="620889"/>
    <lineage>
        <taxon>Bacteria</taxon>
        <taxon>Bacillati</taxon>
        <taxon>Actinomycetota</taxon>
        <taxon>Actinomycetes</taxon>
        <taxon>Micrococcales</taxon>
        <taxon>Bogoriellaceae</taxon>
        <taxon>Georgenia</taxon>
    </lineage>
</organism>
<sequence>MEDRPSAIGGYEDWPGWVRSRPVLDGDATTREVGGLLGVPQPGTEPDREAGTTPEPTPEPPTVRTWQRDGVAVTETRWSTGFGPATRAWILRPSDTVGPLPGVLALHCHGGVKSIGAEKLLRTPEASATAERVRRDLYGGRPFAEDLARAGFVVLAHDTFAWGSRRFALDPLPTSVRAAVHGAEAARVADRTTPDTDRRYDVAAGAHEHVVAKAAGYLGTSFAGMVAHDDLVALRLLRSLPGVDPARTAVAGMSGGGGRSATLASLDPDLRTAVVVAMMTTTQALFPAHVDAHSWLLATPLGPEWGLPRLAAGWRRHDLLAISLADDELFPPDGVRAAHRELAERYAGSGSGRFEDAILPGPHGFPPEAQDMAIDFLVGSLGG</sequence>
<feature type="region of interest" description="Disordered" evidence="2">
    <location>
        <begin position="28"/>
        <end position="64"/>
    </location>
</feature>
<evidence type="ECO:0000313" key="4">
    <source>
        <dbReference type="Proteomes" id="UP001500622"/>
    </source>
</evidence>
<reference evidence="4" key="1">
    <citation type="journal article" date="2019" name="Int. J. Syst. Evol. Microbiol.">
        <title>The Global Catalogue of Microorganisms (GCM) 10K type strain sequencing project: providing services to taxonomists for standard genome sequencing and annotation.</title>
        <authorList>
            <consortium name="The Broad Institute Genomics Platform"/>
            <consortium name="The Broad Institute Genome Sequencing Center for Infectious Disease"/>
            <person name="Wu L."/>
            <person name="Ma J."/>
        </authorList>
    </citation>
    <scope>NUCLEOTIDE SEQUENCE [LARGE SCALE GENOMIC DNA]</scope>
    <source>
        <strain evidence="4">JCM 17810</strain>
    </source>
</reference>
<gene>
    <name evidence="3" type="ORF">GCM10023169_28810</name>
</gene>
<keyword evidence="3" id="KW-0378">Hydrolase</keyword>
<dbReference type="InterPro" id="IPR029058">
    <property type="entry name" value="AB_hydrolase_fold"/>
</dbReference>
<protein>
    <submittedName>
        <fullName evidence="3">Dienelactone hydrolase family protein</fullName>
    </submittedName>
</protein>
<name>A0ABP8LF05_9MICO</name>
<evidence type="ECO:0000256" key="2">
    <source>
        <dbReference type="SAM" id="MobiDB-lite"/>
    </source>
</evidence>
<evidence type="ECO:0000313" key="3">
    <source>
        <dbReference type="EMBL" id="GAA4428088.1"/>
    </source>
</evidence>